<reference evidence="2" key="2">
    <citation type="submission" date="2015-01" db="EMBL/GenBank/DDBJ databases">
        <title>Evolutionary Origins and Diversification of the Mycorrhizal Mutualists.</title>
        <authorList>
            <consortium name="DOE Joint Genome Institute"/>
            <consortium name="Mycorrhizal Genomics Consortium"/>
            <person name="Kohler A."/>
            <person name="Kuo A."/>
            <person name="Nagy L.G."/>
            <person name="Floudas D."/>
            <person name="Copeland A."/>
            <person name="Barry K.W."/>
            <person name="Cichocki N."/>
            <person name="Veneault-Fourrey C."/>
            <person name="LaButti K."/>
            <person name="Lindquist E.A."/>
            <person name="Lipzen A."/>
            <person name="Lundell T."/>
            <person name="Morin E."/>
            <person name="Murat C."/>
            <person name="Riley R."/>
            <person name="Ohm R."/>
            <person name="Sun H."/>
            <person name="Tunlid A."/>
            <person name="Henrissat B."/>
            <person name="Grigoriev I.V."/>
            <person name="Hibbett D.S."/>
            <person name="Martin F."/>
        </authorList>
    </citation>
    <scope>NUCLEOTIDE SEQUENCE [LARGE SCALE GENOMIC DNA]</scope>
    <source>
        <strain evidence="2">MUT 4182</strain>
    </source>
</reference>
<dbReference type="HOGENOM" id="CLU_1533700_0_0_1"/>
<proteinExistence type="predicted"/>
<reference evidence="1 2" key="1">
    <citation type="submission" date="2014-04" db="EMBL/GenBank/DDBJ databases">
        <authorList>
            <consortium name="DOE Joint Genome Institute"/>
            <person name="Kuo A."/>
            <person name="Girlanda M."/>
            <person name="Perotto S."/>
            <person name="Kohler A."/>
            <person name="Nagy L.G."/>
            <person name="Floudas D."/>
            <person name="Copeland A."/>
            <person name="Barry K.W."/>
            <person name="Cichocki N."/>
            <person name="Veneault-Fourrey C."/>
            <person name="LaButti K."/>
            <person name="Lindquist E.A."/>
            <person name="Lipzen A."/>
            <person name="Lundell T."/>
            <person name="Morin E."/>
            <person name="Murat C."/>
            <person name="Sun H."/>
            <person name="Tunlid A."/>
            <person name="Henrissat B."/>
            <person name="Grigoriev I.V."/>
            <person name="Hibbett D.S."/>
            <person name="Martin F."/>
            <person name="Nordberg H.P."/>
            <person name="Cantor M.N."/>
            <person name="Hua S.X."/>
        </authorList>
    </citation>
    <scope>NUCLEOTIDE SEQUENCE [LARGE SCALE GENOMIC DNA]</scope>
    <source>
        <strain evidence="1 2">MUT 4182</strain>
    </source>
</reference>
<gene>
    <name evidence="1" type="ORF">M407DRAFT_33006</name>
</gene>
<evidence type="ECO:0000313" key="2">
    <source>
        <dbReference type="Proteomes" id="UP000054248"/>
    </source>
</evidence>
<dbReference type="AlphaFoldDB" id="A0A0C3Q333"/>
<keyword evidence="2" id="KW-1185">Reference proteome</keyword>
<dbReference type="EMBL" id="KN823397">
    <property type="protein sequence ID" value="KIO17326.1"/>
    <property type="molecule type" value="Genomic_DNA"/>
</dbReference>
<organism evidence="1 2">
    <name type="scientific">Tulasnella calospora MUT 4182</name>
    <dbReference type="NCBI Taxonomy" id="1051891"/>
    <lineage>
        <taxon>Eukaryota</taxon>
        <taxon>Fungi</taxon>
        <taxon>Dikarya</taxon>
        <taxon>Basidiomycota</taxon>
        <taxon>Agaricomycotina</taxon>
        <taxon>Agaricomycetes</taxon>
        <taxon>Cantharellales</taxon>
        <taxon>Tulasnellaceae</taxon>
        <taxon>Tulasnella</taxon>
    </lineage>
</organism>
<sequence>MYVGLAFFVGSALFTVWDKFCPFQSPLSHVIFWSARTISSAVRVMKQLNREQLSQAFSIKRWVEVSIHGREEESTNSLKVVALQRAICTSDDPATLLNATANIFAITDVAHMEELWSDRSFQERFIDQLESSYSRMLQVRGHNQVDIATSSRRLYLAAAAHIILPKHSVERVQQP</sequence>
<accession>A0A0C3Q333</accession>
<name>A0A0C3Q333_9AGAM</name>
<protein>
    <submittedName>
        <fullName evidence="1">Uncharacterized protein</fullName>
    </submittedName>
</protein>
<evidence type="ECO:0000313" key="1">
    <source>
        <dbReference type="EMBL" id="KIO17326.1"/>
    </source>
</evidence>
<dbReference type="Proteomes" id="UP000054248">
    <property type="component" value="Unassembled WGS sequence"/>
</dbReference>
<dbReference type="OrthoDB" id="10463035at2759"/>